<dbReference type="AlphaFoldDB" id="A0A9J6GAU5"/>
<protein>
    <submittedName>
        <fullName evidence="1">Uncharacterized protein</fullName>
    </submittedName>
</protein>
<keyword evidence="2" id="KW-1185">Reference proteome</keyword>
<reference evidence="1 2" key="1">
    <citation type="journal article" date="2020" name="Cell">
        <title>Large-Scale Comparative Analyses of Tick Genomes Elucidate Their Genetic Diversity and Vector Capacities.</title>
        <authorList>
            <consortium name="Tick Genome and Microbiome Consortium (TIGMIC)"/>
            <person name="Jia N."/>
            <person name="Wang J."/>
            <person name="Shi W."/>
            <person name="Du L."/>
            <person name="Sun Y."/>
            <person name="Zhan W."/>
            <person name="Jiang J.F."/>
            <person name="Wang Q."/>
            <person name="Zhang B."/>
            <person name="Ji P."/>
            <person name="Bell-Sakyi L."/>
            <person name="Cui X.M."/>
            <person name="Yuan T.T."/>
            <person name="Jiang B.G."/>
            <person name="Yang W.F."/>
            <person name="Lam T.T."/>
            <person name="Chang Q.C."/>
            <person name="Ding S.J."/>
            <person name="Wang X.J."/>
            <person name="Zhu J.G."/>
            <person name="Ruan X.D."/>
            <person name="Zhao L."/>
            <person name="Wei J.T."/>
            <person name="Ye R.Z."/>
            <person name="Que T.C."/>
            <person name="Du C.H."/>
            <person name="Zhou Y.H."/>
            <person name="Cheng J.X."/>
            <person name="Dai P.F."/>
            <person name="Guo W.B."/>
            <person name="Han X.H."/>
            <person name="Huang E.J."/>
            <person name="Li L.F."/>
            <person name="Wei W."/>
            <person name="Gao Y.C."/>
            <person name="Liu J.Z."/>
            <person name="Shao H.Z."/>
            <person name="Wang X."/>
            <person name="Wang C.C."/>
            <person name="Yang T.C."/>
            <person name="Huo Q.B."/>
            <person name="Li W."/>
            <person name="Chen H.Y."/>
            <person name="Chen S.E."/>
            <person name="Zhou L.G."/>
            <person name="Ni X.B."/>
            <person name="Tian J.H."/>
            <person name="Sheng Y."/>
            <person name="Liu T."/>
            <person name="Pan Y.S."/>
            <person name="Xia L.Y."/>
            <person name="Li J."/>
            <person name="Zhao F."/>
            <person name="Cao W.C."/>
        </authorList>
    </citation>
    <scope>NUCLEOTIDE SEQUENCE [LARGE SCALE GENOMIC DNA]</scope>
    <source>
        <strain evidence="1">HaeL-2018</strain>
    </source>
</reference>
<dbReference type="VEuPathDB" id="VectorBase:HLOH_049017"/>
<evidence type="ECO:0000313" key="1">
    <source>
        <dbReference type="EMBL" id="KAH9371520.1"/>
    </source>
</evidence>
<organism evidence="1 2">
    <name type="scientific">Haemaphysalis longicornis</name>
    <name type="common">Bush tick</name>
    <dbReference type="NCBI Taxonomy" id="44386"/>
    <lineage>
        <taxon>Eukaryota</taxon>
        <taxon>Metazoa</taxon>
        <taxon>Ecdysozoa</taxon>
        <taxon>Arthropoda</taxon>
        <taxon>Chelicerata</taxon>
        <taxon>Arachnida</taxon>
        <taxon>Acari</taxon>
        <taxon>Parasitiformes</taxon>
        <taxon>Ixodida</taxon>
        <taxon>Ixodoidea</taxon>
        <taxon>Ixodidae</taxon>
        <taxon>Haemaphysalinae</taxon>
        <taxon>Haemaphysalis</taxon>
    </lineage>
</organism>
<name>A0A9J6GAU5_HAELO</name>
<dbReference type="Proteomes" id="UP000821853">
    <property type="component" value="Chromosome 3"/>
</dbReference>
<comment type="caution">
    <text evidence="1">The sequence shown here is derived from an EMBL/GenBank/DDBJ whole genome shotgun (WGS) entry which is preliminary data.</text>
</comment>
<accession>A0A9J6GAU5</accession>
<gene>
    <name evidence="1" type="ORF">HPB48_022684</name>
</gene>
<proteinExistence type="predicted"/>
<evidence type="ECO:0000313" key="2">
    <source>
        <dbReference type="Proteomes" id="UP000821853"/>
    </source>
</evidence>
<dbReference type="EMBL" id="JABSTR010000005">
    <property type="protein sequence ID" value="KAH9371520.1"/>
    <property type="molecule type" value="Genomic_DNA"/>
</dbReference>
<sequence>MYIDDFVGGDDSTGTTVELTDVDILAEVTFERTNEDGGCTRKADSAPLPRPRLQRFLPLLERTNEGASEVYLLPNSFIY</sequence>